<proteinExistence type="predicted"/>
<gene>
    <name evidence="1" type="ORF">X975_26596</name>
</gene>
<name>A0A087UKF9_STEMI</name>
<evidence type="ECO:0000313" key="2">
    <source>
        <dbReference type="Proteomes" id="UP000054359"/>
    </source>
</evidence>
<dbReference type="EMBL" id="KK120239">
    <property type="protein sequence ID" value="KFM77848.1"/>
    <property type="molecule type" value="Genomic_DNA"/>
</dbReference>
<dbReference type="Proteomes" id="UP000054359">
    <property type="component" value="Unassembled WGS sequence"/>
</dbReference>
<feature type="non-terminal residue" evidence="1">
    <location>
        <position position="74"/>
    </location>
</feature>
<sequence length="74" mass="8643">MSSYMNSCIFTSSICMRFSIHLVLRMCHTFMLIRTLPVSGRHVFTCNQSAVSFPFFLLFPFHCSQQGKFKKCQH</sequence>
<keyword evidence="2" id="KW-1185">Reference proteome</keyword>
<dbReference type="AlphaFoldDB" id="A0A087UKF9"/>
<evidence type="ECO:0000313" key="1">
    <source>
        <dbReference type="EMBL" id="KFM77848.1"/>
    </source>
</evidence>
<protein>
    <submittedName>
        <fullName evidence="1">Uncharacterized protein</fullName>
    </submittedName>
</protein>
<accession>A0A087UKF9</accession>
<organism evidence="1 2">
    <name type="scientific">Stegodyphus mimosarum</name>
    <name type="common">African social velvet spider</name>
    <dbReference type="NCBI Taxonomy" id="407821"/>
    <lineage>
        <taxon>Eukaryota</taxon>
        <taxon>Metazoa</taxon>
        <taxon>Ecdysozoa</taxon>
        <taxon>Arthropoda</taxon>
        <taxon>Chelicerata</taxon>
        <taxon>Arachnida</taxon>
        <taxon>Araneae</taxon>
        <taxon>Araneomorphae</taxon>
        <taxon>Entelegynae</taxon>
        <taxon>Eresoidea</taxon>
        <taxon>Eresidae</taxon>
        <taxon>Stegodyphus</taxon>
    </lineage>
</organism>
<reference evidence="1 2" key="1">
    <citation type="submission" date="2013-11" db="EMBL/GenBank/DDBJ databases">
        <title>Genome sequencing of Stegodyphus mimosarum.</title>
        <authorList>
            <person name="Bechsgaard J."/>
        </authorList>
    </citation>
    <scope>NUCLEOTIDE SEQUENCE [LARGE SCALE GENOMIC DNA]</scope>
</reference>